<accession>Q6LH78</accession>
<dbReference type="HOGENOM" id="CLU_2397077_0_0_6"/>
<proteinExistence type="predicted"/>
<dbReference type="Gene3D" id="1.10.246.40">
    <property type="entry name" value="Tn5 transposase, domain 1"/>
    <property type="match status" value="1"/>
</dbReference>
<keyword evidence="1" id="KW-1133">Transmembrane helix</keyword>
<reference evidence="4" key="1">
    <citation type="journal article" date="2005" name="Science">
        <title>Life at depth: Photobacterium profundum genome sequence and expression analysis.</title>
        <authorList>
            <person name="Vezzi A."/>
            <person name="Campanaro S."/>
            <person name="D'Angelo M."/>
            <person name="Simonato F."/>
            <person name="Vitulo N."/>
            <person name="Lauro F.M."/>
            <person name="Cestaro A."/>
            <person name="Malacrida G."/>
            <person name="Simionati B."/>
            <person name="Cannata N."/>
            <person name="Romualdi C."/>
            <person name="Bartlett D.H."/>
            <person name="Valle G."/>
        </authorList>
    </citation>
    <scope>NUCLEOTIDE SEQUENCE [LARGE SCALE GENOMIC DNA]</scope>
    <source>
        <strain evidence="4">ATCC BAA-1253 / SS9</strain>
    </source>
</reference>
<dbReference type="KEGG" id="ppr:PBPRB1486"/>
<evidence type="ECO:0000259" key="2">
    <source>
        <dbReference type="Pfam" id="PF14706"/>
    </source>
</evidence>
<dbReference type="InterPro" id="IPR014735">
    <property type="entry name" value="Transposase_Tn5-like_N"/>
</dbReference>
<gene>
    <name evidence="3" type="primary">ISPLU9A</name>
    <name evidence="3" type="ordered locus">PBPRB1486</name>
</gene>
<evidence type="ECO:0000256" key="1">
    <source>
        <dbReference type="SAM" id="Phobius"/>
    </source>
</evidence>
<name>Q6LH78_PHOPR</name>
<dbReference type="EMBL" id="CR378679">
    <property type="protein sequence ID" value="CAG23352.1"/>
    <property type="molecule type" value="Genomic_DNA"/>
</dbReference>
<keyword evidence="1" id="KW-0472">Membrane</keyword>
<evidence type="ECO:0000313" key="3">
    <source>
        <dbReference type="EMBL" id="CAG23352.1"/>
    </source>
</evidence>
<evidence type="ECO:0000313" key="4">
    <source>
        <dbReference type="Proteomes" id="UP000000593"/>
    </source>
</evidence>
<dbReference type="AlphaFoldDB" id="Q6LH78"/>
<dbReference type="STRING" id="298386.PBPRB1486"/>
<dbReference type="InterPro" id="IPR038215">
    <property type="entry name" value="TN5-like_N_sf"/>
</dbReference>
<dbReference type="SUPFAM" id="SSF53098">
    <property type="entry name" value="Ribonuclease H-like"/>
    <property type="match status" value="1"/>
</dbReference>
<dbReference type="InterPro" id="IPR012337">
    <property type="entry name" value="RNaseH-like_sf"/>
</dbReference>
<feature type="domain" description="Transposase Tn5-like N-terminal" evidence="2">
    <location>
        <begin position="7"/>
        <end position="51"/>
    </location>
</feature>
<sequence>MYISTPQNWATSLFGQANLGDQRRTKRLVKVATNLALHTGKSLVKSSQQPTANSQQRLKALIALFVTNLFMLMILPKPDFKQQHKRLTAMIYC</sequence>
<protein>
    <recommendedName>
        <fullName evidence="2">Transposase Tn5-like N-terminal domain-containing protein</fullName>
    </recommendedName>
</protein>
<dbReference type="Pfam" id="PF14706">
    <property type="entry name" value="Tnp_DNA_bind"/>
    <property type="match status" value="1"/>
</dbReference>
<dbReference type="Proteomes" id="UP000000593">
    <property type="component" value="Chromosome 2"/>
</dbReference>
<organism evidence="3 4">
    <name type="scientific">Photobacterium profundum (strain SS9)</name>
    <dbReference type="NCBI Taxonomy" id="298386"/>
    <lineage>
        <taxon>Bacteria</taxon>
        <taxon>Pseudomonadati</taxon>
        <taxon>Pseudomonadota</taxon>
        <taxon>Gammaproteobacteria</taxon>
        <taxon>Vibrionales</taxon>
        <taxon>Vibrionaceae</taxon>
        <taxon>Photobacterium</taxon>
    </lineage>
</organism>
<keyword evidence="4" id="KW-1185">Reference proteome</keyword>
<keyword evidence="1" id="KW-0812">Transmembrane</keyword>
<feature type="transmembrane region" description="Helical" evidence="1">
    <location>
        <begin position="58"/>
        <end position="76"/>
    </location>
</feature>